<organism evidence="2 3">
    <name type="scientific">Pycnococcus provasolii</name>
    <dbReference type="NCBI Taxonomy" id="41880"/>
    <lineage>
        <taxon>Eukaryota</taxon>
        <taxon>Viridiplantae</taxon>
        <taxon>Chlorophyta</taxon>
        <taxon>Pseudoscourfieldiophyceae</taxon>
        <taxon>Pseudoscourfieldiales</taxon>
        <taxon>Pycnococcaceae</taxon>
        <taxon>Pycnococcus</taxon>
    </lineage>
</organism>
<evidence type="ECO:0000313" key="3">
    <source>
        <dbReference type="Proteomes" id="UP000660262"/>
    </source>
</evidence>
<feature type="region of interest" description="Disordered" evidence="1">
    <location>
        <begin position="656"/>
        <end position="707"/>
    </location>
</feature>
<name>A0A830HCE7_9CHLO</name>
<proteinExistence type="predicted"/>
<sequence length="771" mass="82727">MVFPTWTCFFSSWKPLGFHTLFFLSKQVFILSTSPTSSRLFGMASCPLSRHVHHHHRPLPRQKRRLLLVSSSGRRVFFSPFPRPICYGLVGACFRPHSLSGLSRLSPHSVVHAASPGFSHAEDDSSSTAPCLTRGGTTTHMEDTSRCAGIFWDLDNVPLADNSGPEAAAAQTRLFQAMTLAAGDDVRLVQCTAVCNFSTLVGMSAHEVNALLDTGCSLVVTPVVPQAADDAIIEAVHSFANEYRTKGVVTVVSSDSDMVVALSLATDAGCATLSIAQRTPRKPSAGGRVWRSARQFAKRGMREPDCVAFFQRKAVSPSACVACVEQASHDVQAALLRDASGDDEGRTMLTVPGIVTVLDGKDVSWRRPAGGVGGKPASAEEITSWLARCRSAGGASIWRPVAPSYAFETTANVADSGATSLAMRKAMLRTGEWPVTTSAKVRGGADDNDVEEEERNMWATAIDAVVQSSSEISTNDDLSSSPQSRKPVEHESESEPEPEPELEPEGSELLPAARRPQHVRQGRLLGFGKSGMSHVRAGKARKKRELRLQLAVEGILRAHPDGLPAEDLAAQFEERFGLPLEARALGFASPRALASALRKVALRGEEARGGGARGMLHSPTPGWYYLRPSSASSRTRRAVTADATAADEASARAAAERVVEDGGQHQSLDDPPPLERRDAEYVSRTRYARRQRGGGRGGGPPPFGWSSRAGGVVEVRLSQHGGGTLPDDFAARCAPYIVRRDESAKVRRERRLLEQEASSSSPSPSSPSSSS</sequence>
<feature type="compositionally biased region" description="Acidic residues" evidence="1">
    <location>
        <begin position="494"/>
        <end position="506"/>
    </location>
</feature>
<evidence type="ECO:0000313" key="2">
    <source>
        <dbReference type="EMBL" id="GHP03560.1"/>
    </source>
</evidence>
<dbReference type="AlphaFoldDB" id="A0A830HCE7"/>
<dbReference type="InterPro" id="IPR041966">
    <property type="entry name" value="LOTUS-like"/>
</dbReference>
<feature type="region of interest" description="Disordered" evidence="1">
    <location>
        <begin position="117"/>
        <end position="141"/>
    </location>
</feature>
<feature type="region of interest" description="Disordered" evidence="1">
    <location>
        <begin position="740"/>
        <end position="771"/>
    </location>
</feature>
<comment type="caution">
    <text evidence="2">The sequence shown here is derived from an EMBL/GenBank/DDBJ whole genome shotgun (WGS) entry which is preliminary data.</text>
</comment>
<feature type="compositionally biased region" description="Polar residues" evidence="1">
    <location>
        <begin position="126"/>
        <end position="139"/>
    </location>
</feature>
<evidence type="ECO:0008006" key="4">
    <source>
        <dbReference type="Google" id="ProtNLM"/>
    </source>
</evidence>
<dbReference type="Gene3D" id="3.30.420.610">
    <property type="entry name" value="LOTUS domain-like"/>
    <property type="match status" value="1"/>
</dbReference>
<dbReference type="EMBL" id="BNJQ01000005">
    <property type="protein sequence ID" value="GHP03560.1"/>
    <property type="molecule type" value="Genomic_DNA"/>
</dbReference>
<evidence type="ECO:0000256" key="1">
    <source>
        <dbReference type="SAM" id="MobiDB-lite"/>
    </source>
</evidence>
<accession>A0A830HCE7</accession>
<keyword evidence="3" id="KW-1185">Reference proteome</keyword>
<protein>
    <recommendedName>
        <fullName evidence="4">NYN domain-containing protein</fullName>
    </recommendedName>
</protein>
<dbReference type="Proteomes" id="UP000660262">
    <property type="component" value="Unassembled WGS sequence"/>
</dbReference>
<dbReference type="PROSITE" id="PS50890">
    <property type="entry name" value="PUA"/>
    <property type="match status" value="1"/>
</dbReference>
<feature type="compositionally biased region" description="Low complexity" evidence="1">
    <location>
        <begin position="758"/>
        <end position="771"/>
    </location>
</feature>
<feature type="compositionally biased region" description="Basic and acidic residues" evidence="1">
    <location>
        <begin position="740"/>
        <end position="754"/>
    </location>
</feature>
<gene>
    <name evidence="2" type="ORF">PPROV_000231500</name>
</gene>
<feature type="region of interest" description="Disordered" evidence="1">
    <location>
        <begin position="469"/>
        <end position="506"/>
    </location>
</feature>
<reference evidence="2" key="1">
    <citation type="submission" date="2020-10" db="EMBL/GenBank/DDBJ databases">
        <title>Unveiling of a novel bifunctional photoreceptor, Dualchrome1, isolated from a cosmopolitan green alga.</title>
        <authorList>
            <person name="Suzuki S."/>
            <person name="Kawachi M."/>
        </authorList>
    </citation>
    <scope>NUCLEOTIDE SEQUENCE</scope>
    <source>
        <strain evidence="2">NIES 2893</strain>
    </source>
</reference>
<feature type="compositionally biased region" description="Basic and acidic residues" evidence="1">
    <location>
        <begin position="673"/>
        <end position="683"/>
    </location>
</feature>
<feature type="compositionally biased region" description="Polar residues" evidence="1">
    <location>
        <begin position="469"/>
        <end position="484"/>
    </location>
</feature>